<dbReference type="Gene3D" id="1.20.120.160">
    <property type="entry name" value="HPT domain"/>
    <property type="match status" value="1"/>
</dbReference>
<dbReference type="SUPFAM" id="SSF47384">
    <property type="entry name" value="Homodimeric domain of signal transducing histidine kinase"/>
    <property type="match status" value="1"/>
</dbReference>
<evidence type="ECO:0000256" key="5">
    <source>
        <dbReference type="ARBA" id="ARBA00022553"/>
    </source>
</evidence>
<dbReference type="EC" id="2.7.13.3" evidence="2"/>
<dbReference type="AlphaFoldDB" id="A0A7W8DFQ7"/>
<evidence type="ECO:0000256" key="7">
    <source>
        <dbReference type="ARBA" id="ARBA00022741"/>
    </source>
</evidence>
<comment type="function">
    <text evidence="11">Involved in the transmission of sensory signals from the chemoreceptors to the flagellar motors. CheA is autophosphorylated; it can transfer its phosphate group to either CheB or CheY.</text>
</comment>
<evidence type="ECO:0000256" key="1">
    <source>
        <dbReference type="ARBA" id="ARBA00000085"/>
    </source>
</evidence>
<feature type="modified residue" description="Phosphohistidine" evidence="12">
    <location>
        <position position="48"/>
    </location>
</feature>
<dbReference type="SMART" id="SM01231">
    <property type="entry name" value="H-kinase_dim"/>
    <property type="match status" value="1"/>
</dbReference>
<dbReference type="Gene3D" id="3.30.565.10">
    <property type="entry name" value="Histidine kinase-like ATPase, C-terminal domain"/>
    <property type="match status" value="1"/>
</dbReference>
<dbReference type="CDD" id="cd16916">
    <property type="entry name" value="HATPase_CheA-like"/>
    <property type="match status" value="1"/>
</dbReference>
<evidence type="ECO:0000256" key="9">
    <source>
        <dbReference type="ARBA" id="ARBA00022840"/>
    </source>
</evidence>
<dbReference type="PANTHER" id="PTHR43395">
    <property type="entry name" value="SENSOR HISTIDINE KINASE CHEA"/>
    <property type="match status" value="1"/>
</dbReference>
<dbReference type="Pfam" id="PF01584">
    <property type="entry name" value="CheW"/>
    <property type="match status" value="1"/>
</dbReference>
<feature type="domain" description="CheW-like" evidence="15">
    <location>
        <begin position="537"/>
        <end position="671"/>
    </location>
</feature>
<name>A0A7W8DFQ7_9GAMM</name>
<dbReference type="SMART" id="SM00260">
    <property type="entry name" value="CheW"/>
    <property type="match status" value="1"/>
</dbReference>
<keyword evidence="9" id="KW-0067">ATP-binding</keyword>
<dbReference type="FunFam" id="2.30.30.40:FF:000048">
    <property type="entry name" value="Chemotaxis protein CheA, putative"/>
    <property type="match status" value="1"/>
</dbReference>
<dbReference type="GO" id="GO:0000155">
    <property type="term" value="F:phosphorelay sensor kinase activity"/>
    <property type="evidence" value="ECO:0007669"/>
    <property type="project" value="InterPro"/>
</dbReference>
<dbReference type="PANTHER" id="PTHR43395:SF10">
    <property type="entry name" value="CHEMOTAXIS PROTEIN CHEA"/>
    <property type="match status" value="1"/>
</dbReference>
<dbReference type="InterPro" id="IPR051315">
    <property type="entry name" value="Bact_Chemotaxis_CheA"/>
</dbReference>
<dbReference type="SUPFAM" id="SSF47226">
    <property type="entry name" value="Histidine-containing phosphotransfer domain, HPT domain"/>
    <property type="match status" value="1"/>
</dbReference>
<evidence type="ECO:0000256" key="3">
    <source>
        <dbReference type="ARBA" id="ARBA00021495"/>
    </source>
</evidence>
<dbReference type="InterPro" id="IPR036890">
    <property type="entry name" value="HATPase_C_sf"/>
</dbReference>
<dbReference type="PROSITE" id="PS50894">
    <property type="entry name" value="HPT"/>
    <property type="match status" value="1"/>
</dbReference>
<feature type="compositionally biased region" description="Low complexity" evidence="13">
    <location>
        <begin position="241"/>
        <end position="281"/>
    </location>
</feature>
<evidence type="ECO:0000313" key="18">
    <source>
        <dbReference type="Proteomes" id="UP000519004"/>
    </source>
</evidence>
<reference evidence="17 18" key="1">
    <citation type="submission" date="2020-08" db="EMBL/GenBank/DDBJ databases">
        <title>Genomic Encyclopedia of Type Strains, Phase IV (KMG-IV): sequencing the most valuable type-strain genomes for metagenomic binning, comparative biology and taxonomic classification.</title>
        <authorList>
            <person name="Goeker M."/>
        </authorList>
    </citation>
    <scope>NUCLEOTIDE SEQUENCE [LARGE SCALE GENOMIC DNA]</scope>
    <source>
        <strain evidence="17 18">DSM 25897</strain>
    </source>
</reference>
<dbReference type="SMART" id="SM00387">
    <property type="entry name" value="HATPase_c"/>
    <property type="match status" value="1"/>
</dbReference>
<evidence type="ECO:0000256" key="2">
    <source>
        <dbReference type="ARBA" id="ARBA00012438"/>
    </source>
</evidence>
<comment type="catalytic activity">
    <reaction evidence="1">
        <text>ATP + protein L-histidine = ADP + protein N-phospho-L-histidine.</text>
        <dbReference type="EC" id="2.7.13.3"/>
    </reaction>
</comment>
<dbReference type="CDD" id="cd00731">
    <property type="entry name" value="CheA_reg"/>
    <property type="match status" value="1"/>
</dbReference>
<dbReference type="GO" id="GO:0005737">
    <property type="term" value="C:cytoplasm"/>
    <property type="evidence" value="ECO:0007669"/>
    <property type="project" value="InterPro"/>
</dbReference>
<dbReference type="Gene3D" id="1.10.287.560">
    <property type="entry name" value="Histidine kinase CheA-like, homodimeric domain"/>
    <property type="match status" value="1"/>
</dbReference>
<dbReference type="PROSITE" id="PS50851">
    <property type="entry name" value="CHEW"/>
    <property type="match status" value="1"/>
</dbReference>
<organism evidence="17 18">
    <name type="scientific">Rehaibacterium terrae</name>
    <dbReference type="NCBI Taxonomy" id="1341696"/>
    <lineage>
        <taxon>Bacteria</taxon>
        <taxon>Pseudomonadati</taxon>
        <taxon>Pseudomonadota</taxon>
        <taxon>Gammaproteobacteria</taxon>
        <taxon>Lysobacterales</taxon>
        <taxon>Lysobacteraceae</taxon>
        <taxon>Rehaibacterium</taxon>
    </lineage>
</organism>
<dbReference type="InterPro" id="IPR036641">
    <property type="entry name" value="HPT_dom_sf"/>
</dbReference>
<evidence type="ECO:0000256" key="10">
    <source>
        <dbReference type="ARBA" id="ARBA00023012"/>
    </source>
</evidence>
<evidence type="ECO:0000256" key="12">
    <source>
        <dbReference type="PROSITE-ProRule" id="PRU00110"/>
    </source>
</evidence>
<dbReference type="InterPro" id="IPR004358">
    <property type="entry name" value="Sig_transdc_His_kin-like_C"/>
</dbReference>
<dbReference type="Proteomes" id="UP000519004">
    <property type="component" value="Unassembled WGS sequence"/>
</dbReference>
<dbReference type="InterPro" id="IPR037006">
    <property type="entry name" value="CheA-like_homodim_sf"/>
</dbReference>
<dbReference type="EMBL" id="JACHHX010000024">
    <property type="protein sequence ID" value="MBB5016620.1"/>
    <property type="molecule type" value="Genomic_DNA"/>
</dbReference>
<keyword evidence="4" id="KW-0145">Chemotaxis</keyword>
<evidence type="ECO:0000259" key="15">
    <source>
        <dbReference type="PROSITE" id="PS50851"/>
    </source>
</evidence>
<dbReference type="RefSeq" id="WP_183949284.1">
    <property type="nucleotide sequence ID" value="NZ_JACHHX010000024.1"/>
</dbReference>
<dbReference type="PRINTS" id="PR00344">
    <property type="entry name" value="BCTRLSENSOR"/>
</dbReference>
<dbReference type="InterPro" id="IPR036061">
    <property type="entry name" value="CheW-like_dom_sf"/>
</dbReference>
<gene>
    <name evidence="17" type="ORF">HNQ58_002542</name>
</gene>
<sequence length="675" mass="70884">MSMDLSRFHATFLAESREGLDVMESGLLALESGRADSDTIHAIFRAAHSIKGGAATFGFQAMAGFTHILETLLEELRSNRRPVDGETIAALLGAVDVLRGLLDAAESGGESDSAAVAAVGARLEAILKGGAAAAVAPTVVAAAGEKPLGWNVRFTPAPSMYLSGNDPLRILRELHELGPVQAECRLDRLPAFEALDPYEAWLAWDLRLDAPVTREAVAEAFVWVEDECELDITPVLPERAAAPAPSPAAEAVPAAQPPGTGTATAAGSPAASAGAPAAAAGAAGGGDSTLRVQTGKIDTLINLVGELVITQSMLRQVGAGLDPRAHQALMAGLAQLERNTRDLQEAVIGIRMLPVGSVFSRFPRMVRDLSARLGKQVRLRTLGEATELDKGVIEKIADPLVHLVRNSIDHGLESAGERVAAGKPAEGTLTLSASHQGGHIVIEVADDGRGLDRDKILAKARERGLGIPDNPTDAQVWELIFQPGFSTADQVTDLSGRGVGMDVVRKNILALGGEIAIDSRRGMGTTISVRLPLTLAILDGMVVAAGSETFILPLGYVIEAMQPAADDIKRVQGNGRVLRVRGDYLPLVNVAEFYRLPGGDERDQRLVVVVENDGRKLALEVDELLGQQQVVVKNLEANYRRVPGVSGATILGDGRVALIVDVGGVARALTTAHAA</sequence>
<dbReference type="SUPFAM" id="SSF50341">
    <property type="entry name" value="CheW-like"/>
    <property type="match status" value="1"/>
</dbReference>
<proteinExistence type="predicted"/>
<keyword evidence="8 17" id="KW-0418">Kinase</keyword>
<evidence type="ECO:0000259" key="16">
    <source>
        <dbReference type="PROSITE" id="PS50894"/>
    </source>
</evidence>
<evidence type="ECO:0000256" key="8">
    <source>
        <dbReference type="ARBA" id="ARBA00022777"/>
    </source>
</evidence>
<comment type="caution">
    <text evidence="17">The sequence shown here is derived from an EMBL/GenBank/DDBJ whole genome shotgun (WGS) entry which is preliminary data.</text>
</comment>
<dbReference type="InterPro" id="IPR008207">
    <property type="entry name" value="Sig_transdc_His_kin_Hpt_dom"/>
</dbReference>
<dbReference type="GO" id="GO:0005524">
    <property type="term" value="F:ATP binding"/>
    <property type="evidence" value="ECO:0007669"/>
    <property type="project" value="UniProtKB-KW"/>
</dbReference>
<dbReference type="CDD" id="cd00088">
    <property type="entry name" value="HPT"/>
    <property type="match status" value="1"/>
</dbReference>
<evidence type="ECO:0000259" key="14">
    <source>
        <dbReference type="PROSITE" id="PS50109"/>
    </source>
</evidence>
<dbReference type="InterPro" id="IPR004105">
    <property type="entry name" value="CheA-like_dim"/>
</dbReference>
<dbReference type="InterPro" id="IPR005467">
    <property type="entry name" value="His_kinase_dom"/>
</dbReference>
<dbReference type="FunFam" id="3.30.565.10:FF:000016">
    <property type="entry name" value="Chemotaxis protein CheA, putative"/>
    <property type="match status" value="1"/>
</dbReference>
<keyword evidence="5 12" id="KW-0597">Phosphoprotein</keyword>
<keyword evidence="6 17" id="KW-0808">Transferase</keyword>
<accession>A0A7W8DFQ7</accession>
<feature type="domain" description="HPt" evidence="16">
    <location>
        <begin position="1"/>
        <end position="105"/>
    </location>
</feature>
<protein>
    <recommendedName>
        <fullName evidence="3">Chemotaxis protein CheA</fullName>
        <ecNumber evidence="2">2.7.13.3</ecNumber>
    </recommendedName>
</protein>
<evidence type="ECO:0000256" key="13">
    <source>
        <dbReference type="SAM" id="MobiDB-lite"/>
    </source>
</evidence>
<evidence type="ECO:0000313" key="17">
    <source>
        <dbReference type="EMBL" id="MBB5016620.1"/>
    </source>
</evidence>
<keyword evidence="18" id="KW-1185">Reference proteome</keyword>
<dbReference type="Pfam" id="PF01627">
    <property type="entry name" value="Hpt"/>
    <property type="match status" value="1"/>
</dbReference>
<dbReference type="PROSITE" id="PS50109">
    <property type="entry name" value="HIS_KIN"/>
    <property type="match status" value="1"/>
</dbReference>
<dbReference type="InterPro" id="IPR036097">
    <property type="entry name" value="HisK_dim/P_sf"/>
</dbReference>
<keyword evidence="10" id="KW-0902">Two-component regulatory system</keyword>
<evidence type="ECO:0000256" key="6">
    <source>
        <dbReference type="ARBA" id="ARBA00022679"/>
    </source>
</evidence>
<dbReference type="GO" id="GO:0006935">
    <property type="term" value="P:chemotaxis"/>
    <property type="evidence" value="ECO:0007669"/>
    <property type="project" value="UniProtKB-KW"/>
</dbReference>
<feature type="region of interest" description="Disordered" evidence="13">
    <location>
        <begin position="241"/>
        <end position="285"/>
    </location>
</feature>
<dbReference type="Pfam" id="PF02518">
    <property type="entry name" value="HATPase_c"/>
    <property type="match status" value="1"/>
</dbReference>
<evidence type="ECO:0000256" key="11">
    <source>
        <dbReference type="ARBA" id="ARBA00035100"/>
    </source>
</evidence>
<dbReference type="InterPro" id="IPR002545">
    <property type="entry name" value="CheW-lke_dom"/>
</dbReference>
<evidence type="ECO:0000256" key="4">
    <source>
        <dbReference type="ARBA" id="ARBA00022500"/>
    </source>
</evidence>
<dbReference type="Pfam" id="PF02895">
    <property type="entry name" value="H-kinase_dim"/>
    <property type="match status" value="1"/>
</dbReference>
<dbReference type="SUPFAM" id="SSF55874">
    <property type="entry name" value="ATPase domain of HSP90 chaperone/DNA topoisomerase II/histidine kinase"/>
    <property type="match status" value="1"/>
</dbReference>
<dbReference type="Gene3D" id="2.30.30.40">
    <property type="entry name" value="SH3 Domains"/>
    <property type="match status" value="1"/>
</dbReference>
<dbReference type="SMART" id="SM00073">
    <property type="entry name" value="HPT"/>
    <property type="match status" value="1"/>
</dbReference>
<feature type="domain" description="Histidine kinase" evidence="14">
    <location>
        <begin position="329"/>
        <end position="535"/>
    </location>
</feature>
<dbReference type="InterPro" id="IPR003594">
    <property type="entry name" value="HATPase_dom"/>
</dbReference>
<keyword evidence="7" id="KW-0547">Nucleotide-binding</keyword>